<dbReference type="Pfam" id="PF01614">
    <property type="entry name" value="IclR_C"/>
    <property type="match status" value="1"/>
</dbReference>
<evidence type="ECO:0000256" key="1">
    <source>
        <dbReference type="ARBA" id="ARBA00023015"/>
    </source>
</evidence>
<evidence type="ECO:0000256" key="2">
    <source>
        <dbReference type="ARBA" id="ARBA00023125"/>
    </source>
</evidence>
<dbReference type="Pfam" id="PF09339">
    <property type="entry name" value="HTH_IclR"/>
    <property type="match status" value="1"/>
</dbReference>
<dbReference type="GO" id="GO:0003700">
    <property type="term" value="F:DNA-binding transcription factor activity"/>
    <property type="evidence" value="ECO:0007669"/>
    <property type="project" value="TreeGrafter"/>
</dbReference>
<keyword evidence="2" id="KW-0238">DNA-binding</keyword>
<dbReference type="InterPro" id="IPR029016">
    <property type="entry name" value="GAF-like_dom_sf"/>
</dbReference>
<accession>A0A1E3RAM4</accession>
<reference evidence="6" key="1">
    <citation type="submission" date="2016-09" db="EMBL/GenBank/DDBJ databases">
        <authorList>
            <person name="Greninger A.L."/>
            <person name="Jerome K.R."/>
            <person name="Mcnair B."/>
            <person name="Wallis C."/>
            <person name="Fang F."/>
        </authorList>
    </citation>
    <scope>NUCLEOTIDE SEQUENCE [LARGE SCALE GENOMIC DNA]</scope>
    <source>
        <strain evidence="6">M7</strain>
    </source>
</reference>
<dbReference type="AlphaFoldDB" id="A0A1E3RAM4"/>
<dbReference type="SUPFAM" id="SSF55781">
    <property type="entry name" value="GAF domain-like"/>
    <property type="match status" value="1"/>
</dbReference>
<dbReference type="InterPro" id="IPR050707">
    <property type="entry name" value="HTH_MetabolicPath_Reg"/>
</dbReference>
<dbReference type="PROSITE" id="PS51078">
    <property type="entry name" value="ICLR_ED"/>
    <property type="match status" value="1"/>
</dbReference>
<organism evidence="5 6">
    <name type="scientific">Mycolicibacterium holsaticum</name>
    <dbReference type="NCBI Taxonomy" id="152142"/>
    <lineage>
        <taxon>Bacteria</taxon>
        <taxon>Bacillati</taxon>
        <taxon>Actinomycetota</taxon>
        <taxon>Actinomycetes</taxon>
        <taxon>Mycobacteriales</taxon>
        <taxon>Mycobacteriaceae</taxon>
        <taxon>Mycolicibacterium</taxon>
    </lineage>
</organism>
<dbReference type="GO" id="GO:0003677">
    <property type="term" value="F:DNA binding"/>
    <property type="evidence" value="ECO:0007669"/>
    <property type="project" value="UniProtKB-KW"/>
</dbReference>
<sequence>MAGNSTEPGQSVTSRVAAVLLTFTDGNVYSLTEIARLTGLPVSTAHRLAVELAATDLLERDESGRYRVAGSLCRLGAGWRQPTLAERGPCVLDDLSEATQHVARLGVLAGTTVRYIEKRPHHPVTAFDAGARLPAHATAVGKALLAFSPTRVTERLIAKGLTRFTRNTITSPDRFRHNLTSIRRLGMAVSKDELQYGSGAVAMPVFSGNKAIAALELHVADLRTEPRSLSAALAMACGGLARELKATLPPELLEGLLVQSAPAQAAAAHPAEVSKLNVA</sequence>
<dbReference type="GO" id="GO:0045892">
    <property type="term" value="P:negative regulation of DNA-templated transcription"/>
    <property type="evidence" value="ECO:0007669"/>
    <property type="project" value="TreeGrafter"/>
</dbReference>
<evidence type="ECO:0000259" key="4">
    <source>
        <dbReference type="PROSITE" id="PS51078"/>
    </source>
</evidence>
<dbReference type="PANTHER" id="PTHR30136">
    <property type="entry name" value="HELIX-TURN-HELIX TRANSCRIPTIONAL REGULATOR, ICLR FAMILY"/>
    <property type="match status" value="1"/>
</dbReference>
<dbReference type="InterPro" id="IPR036388">
    <property type="entry name" value="WH-like_DNA-bd_sf"/>
</dbReference>
<gene>
    <name evidence="5" type="ORF">BHQ17_19250</name>
</gene>
<keyword evidence="1" id="KW-0805">Transcription regulation</keyword>
<comment type="caution">
    <text evidence="5">The sequence shown here is derived from an EMBL/GenBank/DDBJ whole genome shotgun (WGS) entry which is preliminary data.</text>
</comment>
<dbReference type="Gene3D" id="1.10.10.10">
    <property type="entry name" value="Winged helix-like DNA-binding domain superfamily/Winged helix DNA-binding domain"/>
    <property type="match status" value="1"/>
</dbReference>
<keyword evidence="3" id="KW-0804">Transcription</keyword>
<proteinExistence type="predicted"/>
<dbReference type="Gene3D" id="3.30.450.40">
    <property type="match status" value="1"/>
</dbReference>
<dbReference type="Proteomes" id="UP000094243">
    <property type="component" value="Unassembled WGS sequence"/>
</dbReference>
<evidence type="ECO:0000256" key="3">
    <source>
        <dbReference type="ARBA" id="ARBA00023163"/>
    </source>
</evidence>
<dbReference type="OrthoDB" id="60629at2"/>
<dbReference type="EMBL" id="MIGZ01000129">
    <property type="protein sequence ID" value="ODQ86965.1"/>
    <property type="molecule type" value="Genomic_DNA"/>
</dbReference>
<dbReference type="SMART" id="SM00346">
    <property type="entry name" value="HTH_ICLR"/>
    <property type="match status" value="1"/>
</dbReference>
<dbReference type="InterPro" id="IPR036390">
    <property type="entry name" value="WH_DNA-bd_sf"/>
</dbReference>
<evidence type="ECO:0000313" key="5">
    <source>
        <dbReference type="EMBL" id="ODQ86965.1"/>
    </source>
</evidence>
<name>A0A1E3RAM4_9MYCO</name>
<keyword evidence="6" id="KW-1185">Reference proteome</keyword>
<dbReference type="InterPro" id="IPR014757">
    <property type="entry name" value="Tscrpt_reg_IclR_C"/>
</dbReference>
<protein>
    <recommendedName>
        <fullName evidence="4">IclR-ED domain-containing protein</fullName>
    </recommendedName>
</protein>
<dbReference type="SUPFAM" id="SSF46785">
    <property type="entry name" value="Winged helix' DNA-binding domain"/>
    <property type="match status" value="1"/>
</dbReference>
<dbReference type="InterPro" id="IPR005471">
    <property type="entry name" value="Tscrpt_reg_IclR_N"/>
</dbReference>
<dbReference type="RefSeq" id="WP_069406754.1">
    <property type="nucleotide sequence ID" value="NZ_MIGZ01000129.1"/>
</dbReference>
<feature type="domain" description="IclR-ED" evidence="4">
    <location>
        <begin position="71"/>
        <end position="250"/>
    </location>
</feature>
<dbReference type="PANTHER" id="PTHR30136:SF24">
    <property type="entry name" value="HTH-TYPE TRANSCRIPTIONAL REPRESSOR ALLR"/>
    <property type="match status" value="1"/>
</dbReference>
<evidence type="ECO:0000313" key="6">
    <source>
        <dbReference type="Proteomes" id="UP000094243"/>
    </source>
</evidence>